<keyword evidence="2" id="KW-1185">Reference proteome</keyword>
<comment type="caution">
    <text evidence="1">The sequence shown here is derived from an EMBL/GenBank/DDBJ whole genome shotgun (WGS) entry which is preliminary data.</text>
</comment>
<evidence type="ECO:0000313" key="1">
    <source>
        <dbReference type="EMBL" id="KAL0104620.1"/>
    </source>
</evidence>
<evidence type="ECO:0000313" key="2">
    <source>
        <dbReference type="Proteomes" id="UP001430953"/>
    </source>
</evidence>
<dbReference type="Proteomes" id="UP001430953">
    <property type="component" value="Unassembled WGS sequence"/>
</dbReference>
<gene>
    <name evidence="1" type="ORF">PUN28_017393</name>
</gene>
<protein>
    <submittedName>
        <fullName evidence="1">Uncharacterized protein</fullName>
    </submittedName>
</protein>
<name>A0AAW2ENQ3_9HYME</name>
<accession>A0AAW2ENQ3</accession>
<dbReference type="EMBL" id="JADYXP020000020">
    <property type="protein sequence ID" value="KAL0104620.1"/>
    <property type="molecule type" value="Genomic_DNA"/>
</dbReference>
<proteinExistence type="predicted"/>
<sequence length="139" mass="16380">MRYYAIHAFCLVRFESRHNCASFSIKHYASSFISYDQLMWLVPNKINRSWYAVYKRKNKKKLLRHNHLKMYDTERKLTFDQYLLDKSFCSIPCSETYVLRRGCGACGAHNFTVPSALNDSMVRTFMLKPQTAFVCPVNV</sequence>
<reference evidence="1 2" key="1">
    <citation type="submission" date="2023-03" db="EMBL/GenBank/DDBJ databases">
        <title>High recombination rates correlate with genetic variation in Cardiocondyla obscurior ants.</title>
        <authorList>
            <person name="Errbii M."/>
        </authorList>
    </citation>
    <scope>NUCLEOTIDE SEQUENCE [LARGE SCALE GENOMIC DNA]</scope>
    <source>
        <strain evidence="1">Alpha-2009</strain>
        <tissue evidence="1">Whole body</tissue>
    </source>
</reference>
<organism evidence="1 2">
    <name type="scientific">Cardiocondyla obscurior</name>
    <dbReference type="NCBI Taxonomy" id="286306"/>
    <lineage>
        <taxon>Eukaryota</taxon>
        <taxon>Metazoa</taxon>
        <taxon>Ecdysozoa</taxon>
        <taxon>Arthropoda</taxon>
        <taxon>Hexapoda</taxon>
        <taxon>Insecta</taxon>
        <taxon>Pterygota</taxon>
        <taxon>Neoptera</taxon>
        <taxon>Endopterygota</taxon>
        <taxon>Hymenoptera</taxon>
        <taxon>Apocrita</taxon>
        <taxon>Aculeata</taxon>
        <taxon>Formicoidea</taxon>
        <taxon>Formicidae</taxon>
        <taxon>Myrmicinae</taxon>
        <taxon>Cardiocondyla</taxon>
    </lineage>
</organism>
<dbReference type="AlphaFoldDB" id="A0AAW2ENQ3"/>